<protein>
    <submittedName>
        <fullName evidence="3">Uncharacterized protein</fullName>
    </submittedName>
</protein>
<organism evidence="3 4">
    <name type="scientific">Riccia sorocarpa</name>
    <dbReference type="NCBI Taxonomy" id="122646"/>
    <lineage>
        <taxon>Eukaryota</taxon>
        <taxon>Viridiplantae</taxon>
        <taxon>Streptophyta</taxon>
        <taxon>Embryophyta</taxon>
        <taxon>Marchantiophyta</taxon>
        <taxon>Marchantiopsida</taxon>
        <taxon>Marchantiidae</taxon>
        <taxon>Marchantiales</taxon>
        <taxon>Ricciaceae</taxon>
        <taxon>Riccia</taxon>
    </lineage>
</organism>
<feature type="coiled-coil region" evidence="1">
    <location>
        <begin position="275"/>
        <end position="372"/>
    </location>
</feature>
<evidence type="ECO:0000313" key="3">
    <source>
        <dbReference type="EMBL" id="KAL3677345.1"/>
    </source>
</evidence>
<gene>
    <name evidence="3" type="ORF">R1sor_027293</name>
</gene>
<feature type="coiled-coil region" evidence="1">
    <location>
        <begin position="408"/>
        <end position="493"/>
    </location>
</feature>
<evidence type="ECO:0000256" key="1">
    <source>
        <dbReference type="SAM" id="Coils"/>
    </source>
</evidence>
<evidence type="ECO:0000313" key="4">
    <source>
        <dbReference type="Proteomes" id="UP001633002"/>
    </source>
</evidence>
<name>A0ABD3GGX9_9MARC</name>
<accession>A0ABD3GGX9</accession>
<dbReference type="PANTHER" id="PTHR18950:SF0">
    <property type="entry name" value="PROGESTERONE IMMUNOMODULATORY BINDING FACTOR 1"/>
    <property type="match status" value="1"/>
</dbReference>
<feature type="coiled-coil region" evidence="1">
    <location>
        <begin position="162"/>
        <end position="214"/>
    </location>
</feature>
<evidence type="ECO:0000256" key="2">
    <source>
        <dbReference type="SAM" id="MobiDB-lite"/>
    </source>
</evidence>
<dbReference type="PANTHER" id="PTHR18950">
    <property type="entry name" value="PROGESTERONE-INDUCED BLOCKING FACTOR 1"/>
    <property type="match status" value="1"/>
</dbReference>
<feature type="region of interest" description="Disordered" evidence="2">
    <location>
        <begin position="80"/>
        <end position="142"/>
    </location>
</feature>
<keyword evidence="1" id="KW-0175">Coiled coil</keyword>
<dbReference type="AlphaFoldDB" id="A0ABD3GGX9"/>
<feature type="compositionally biased region" description="Polar residues" evidence="2">
    <location>
        <begin position="118"/>
        <end position="142"/>
    </location>
</feature>
<dbReference type="Proteomes" id="UP001633002">
    <property type="component" value="Unassembled WGS sequence"/>
</dbReference>
<dbReference type="InterPro" id="IPR026205">
    <property type="entry name" value="PIBF1"/>
</dbReference>
<sequence>MRATKRIRKLLRDLQVNPPSQLQIRSFTDESASLFAKERQAIGNGKLWMHKLNGRAVAGTRWEGSSISLFSSTLADSSGAEAEEGQVFQEPLAPAEDTTSSDILEDKISLGQADDSKSSPLEFSTDFGTDATSTPSESSASKVLQDEVERLVQELGHNRVLVATLEAEIKMLMHANEEQKSQDHALIQRLEAELKQLEQQAQTQLGALQSRQQQIELDLPNMEQQLSSLKEVLHDLNVSEPLYAELLAVPKAKRSVKAHIQILAYEKMTTFREEMEAMRQERDTSREGLARQNDEMGRMQREVQRVTATAAVEKREIEKEVNAVGARNERLEDELKEALVKVEILSAKGAMYDEVKEKLDKAEISIVNSDNQKAVMAATLQVVTDEKQRLLAVVRDKDHCLDLLSMDKIYLTREVKGYQDQVKKLEQELQQQHEKLRALKNTRQELYNRVLTDNRDSVAAHEQRLQAELARLQEQTNREIERITKEATEVADEKVKTFRELRDAALAEAERLKAIQRDNKSDYDELLTRFQELQRVSEAKGIEARSGIKLRDFELEQLRVAQQEIRCALNQKSIANEALAEKVKVLTEKYHKRELETERSAAILRNELDMTRRNLAQYETQALHRHNPRNVSLHFNTQIYYPSKQMSYEWLHNPLRTDIIK</sequence>
<dbReference type="EMBL" id="JBJQOH010000008">
    <property type="protein sequence ID" value="KAL3677345.1"/>
    <property type="molecule type" value="Genomic_DNA"/>
</dbReference>
<reference evidence="3 4" key="1">
    <citation type="submission" date="2024-09" db="EMBL/GenBank/DDBJ databases">
        <title>Chromosome-scale assembly of Riccia sorocarpa.</title>
        <authorList>
            <person name="Paukszto L."/>
        </authorList>
    </citation>
    <scope>NUCLEOTIDE SEQUENCE [LARGE SCALE GENOMIC DNA]</scope>
    <source>
        <strain evidence="3">LP-2024</strain>
        <tissue evidence="3">Aerial parts of the thallus</tissue>
    </source>
</reference>
<proteinExistence type="predicted"/>
<comment type="caution">
    <text evidence="3">The sequence shown here is derived from an EMBL/GenBank/DDBJ whole genome shotgun (WGS) entry which is preliminary data.</text>
</comment>
<keyword evidence="4" id="KW-1185">Reference proteome</keyword>